<name>A0ABP1RAL2_9HEXA</name>
<proteinExistence type="predicted"/>
<evidence type="ECO:0008006" key="4">
    <source>
        <dbReference type="Google" id="ProtNLM"/>
    </source>
</evidence>
<dbReference type="Gene3D" id="3.40.395.10">
    <property type="entry name" value="Adenoviral Proteinase, Chain A"/>
    <property type="match status" value="1"/>
</dbReference>
<keyword evidence="3" id="KW-1185">Reference proteome</keyword>
<sequence>MQAVDPVEGKMEEKGGKLRGFRSEELTSYANLVLKFKHVGGTPGLLKRTENGQKLVFVQSSYVVMHIHRGYHVYIPGYIKTPLVDANNLVKSKFKKLVKEADLVFIPIVIIYTHAKNFLRKSYLTHNTAHTSLVVYRKKDKRYFIMDCLLNSRDRLKSYIVAMKVQQRVIPFFRKTFKLEGTSKKCLTSRSFPINNGCGIFVLWCVEKFMSDPTWTPEPYIVFPPSGDLLSYTKAVMRKLLLHNIDLTKDPTTEEEKEEQKDKKDCPRLQNSTEIRQANTNSTEIEESSALPLTPAHMP</sequence>
<accession>A0ABP1RAL2</accession>
<comment type="caution">
    <text evidence="2">The sequence shown here is derived from an EMBL/GenBank/DDBJ whole genome shotgun (WGS) entry which is preliminary data.</text>
</comment>
<evidence type="ECO:0000313" key="3">
    <source>
        <dbReference type="Proteomes" id="UP001642540"/>
    </source>
</evidence>
<evidence type="ECO:0000256" key="1">
    <source>
        <dbReference type="SAM" id="MobiDB-lite"/>
    </source>
</evidence>
<dbReference type="Proteomes" id="UP001642540">
    <property type="component" value="Unassembled WGS sequence"/>
</dbReference>
<reference evidence="2 3" key="1">
    <citation type="submission" date="2024-08" db="EMBL/GenBank/DDBJ databases">
        <authorList>
            <person name="Cucini C."/>
            <person name="Frati F."/>
        </authorList>
    </citation>
    <scope>NUCLEOTIDE SEQUENCE [LARGE SCALE GENOMIC DNA]</scope>
</reference>
<organism evidence="2 3">
    <name type="scientific">Orchesella dallaii</name>
    <dbReference type="NCBI Taxonomy" id="48710"/>
    <lineage>
        <taxon>Eukaryota</taxon>
        <taxon>Metazoa</taxon>
        <taxon>Ecdysozoa</taxon>
        <taxon>Arthropoda</taxon>
        <taxon>Hexapoda</taxon>
        <taxon>Collembola</taxon>
        <taxon>Entomobryomorpha</taxon>
        <taxon>Entomobryoidea</taxon>
        <taxon>Orchesellidae</taxon>
        <taxon>Orchesellinae</taxon>
        <taxon>Orchesella</taxon>
    </lineage>
</organism>
<dbReference type="SUPFAM" id="SSF54001">
    <property type="entry name" value="Cysteine proteinases"/>
    <property type="match status" value="1"/>
</dbReference>
<feature type="compositionally biased region" description="Basic and acidic residues" evidence="1">
    <location>
        <begin position="250"/>
        <end position="267"/>
    </location>
</feature>
<gene>
    <name evidence="2" type="ORF">ODALV1_LOCUS20594</name>
</gene>
<feature type="compositionally biased region" description="Polar residues" evidence="1">
    <location>
        <begin position="269"/>
        <end position="283"/>
    </location>
</feature>
<dbReference type="EMBL" id="CAXLJM020000068">
    <property type="protein sequence ID" value="CAL8124382.1"/>
    <property type="molecule type" value="Genomic_DNA"/>
</dbReference>
<evidence type="ECO:0000313" key="2">
    <source>
        <dbReference type="EMBL" id="CAL8124382.1"/>
    </source>
</evidence>
<feature type="region of interest" description="Disordered" evidence="1">
    <location>
        <begin position="250"/>
        <end position="299"/>
    </location>
</feature>
<dbReference type="InterPro" id="IPR038765">
    <property type="entry name" value="Papain-like_cys_pep_sf"/>
</dbReference>
<protein>
    <recommendedName>
        <fullName evidence="4">Ubiquitin-like protease family profile domain-containing protein</fullName>
    </recommendedName>
</protein>